<evidence type="ECO:0000256" key="11">
    <source>
        <dbReference type="ARBA" id="ARBA00026103"/>
    </source>
</evidence>
<dbReference type="InterPro" id="IPR003563">
    <property type="entry name" value="8ODP"/>
</dbReference>
<evidence type="ECO:0000256" key="12">
    <source>
        <dbReference type="ARBA" id="ARBA00026218"/>
    </source>
</evidence>
<evidence type="ECO:0000256" key="2">
    <source>
        <dbReference type="ARBA" id="ARBA00005582"/>
    </source>
</evidence>
<name>H1D1B6_9FIRM</name>
<evidence type="ECO:0000256" key="16">
    <source>
        <dbReference type="ARBA" id="ARBA00031927"/>
    </source>
</evidence>
<dbReference type="InterPro" id="IPR015797">
    <property type="entry name" value="NUDIX_hydrolase-like_dom_sf"/>
</dbReference>
<dbReference type="GO" id="GO:0008828">
    <property type="term" value="F:dATP diphosphatase activity"/>
    <property type="evidence" value="ECO:0007669"/>
    <property type="project" value="UniProtKB-EC"/>
</dbReference>
<dbReference type="EC" id="3.6.1.56" evidence="11"/>
<evidence type="ECO:0000256" key="14">
    <source>
        <dbReference type="ARBA" id="ARBA00030634"/>
    </source>
</evidence>
<comment type="caution">
    <text evidence="23">The sequence shown here is derived from an EMBL/GenBank/DDBJ whole genome shotgun (WGS) entry which is preliminary data.</text>
</comment>
<dbReference type="OrthoDB" id="9804563at2"/>
<dbReference type="EMBL" id="ADLT01000045">
    <property type="protein sequence ID" value="EHO62812.1"/>
    <property type="molecule type" value="Genomic_DNA"/>
</dbReference>
<keyword evidence="24" id="KW-1185">Reference proteome</keyword>
<protein>
    <recommendedName>
        <fullName evidence="12">Oxidized purine nucleoside triphosphate hydrolase</fullName>
        <ecNumber evidence="11">3.6.1.56</ecNumber>
    </recommendedName>
    <alternativeName>
        <fullName evidence="16">2-hydroxy-dATP diphosphatase</fullName>
    </alternativeName>
    <alternativeName>
        <fullName evidence="15">7,8-dihydro-8-oxoguanine triphosphatase</fullName>
    </alternativeName>
    <alternativeName>
        <fullName evidence="14">8-oxo-dGTPase</fullName>
    </alternativeName>
    <alternativeName>
        <fullName evidence="17">Methylated purine nucleoside triphosphate hydrolase</fullName>
    </alternativeName>
    <alternativeName>
        <fullName evidence="13">Nucleoside diphosphate-linked moiety X motif 1</fullName>
    </alternativeName>
</protein>
<evidence type="ECO:0000256" key="6">
    <source>
        <dbReference type="ARBA" id="ARBA00022842"/>
    </source>
</evidence>
<comment type="catalytic activity">
    <reaction evidence="10">
        <text>2-oxo-ATP + H2O = 2-oxo-AMP + diphosphate + H(+)</text>
        <dbReference type="Rhea" id="RHEA:67392"/>
        <dbReference type="ChEBI" id="CHEBI:15377"/>
        <dbReference type="ChEBI" id="CHEBI:15378"/>
        <dbReference type="ChEBI" id="CHEBI:33019"/>
        <dbReference type="ChEBI" id="CHEBI:71395"/>
        <dbReference type="ChEBI" id="CHEBI:172878"/>
    </reaction>
    <physiologicalReaction direction="left-to-right" evidence="10">
        <dbReference type="Rhea" id="RHEA:67393"/>
    </physiologicalReaction>
</comment>
<dbReference type="RefSeq" id="WP_008859898.1">
    <property type="nucleotide sequence ID" value="NZ_JH591188.1"/>
</dbReference>
<comment type="function">
    <text evidence="21">Oxidized purine nucleoside triphosphate hydrolase which is a prominent sanitizer of the oxidized nucleotide pool. Catalyzes the hydrolysis of 2-oxo-dATP (2-hydroxy-dATP) into 2-oxo-dAMP. Also has a significant hydrolase activity toward 2-oxo-ATP, 8-oxo-dGTP and 8-oxo-dATP. Through the hydrolysis of oxidized purine nucleoside triphosphates, prevents their incorporation into DNA and the subsequent transversions A:T to C:G and G:C to T:A. Also catalyzes the hydrolysis of methylated purine nucleoside triphosphate preventing their integration into DNA. Through this antimutagenic activity protects cells from oxidative stress.</text>
</comment>
<comment type="similarity">
    <text evidence="2">Belongs to the Nudix hydrolase family.</text>
</comment>
<comment type="catalytic activity">
    <reaction evidence="8">
        <text>2-oxo-dATP + H2O = 2-oxo-dAMP + diphosphate + H(+)</text>
        <dbReference type="Rhea" id="RHEA:31583"/>
        <dbReference type="ChEBI" id="CHEBI:15377"/>
        <dbReference type="ChEBI" id="CHEBI:15378"/>
        <dbReference type="ChEBI" id="CHEBI:33019"/>
        <dbReference type="ChEBI" id="CHEBI:63212"/>
        <dbReference type="ChEBI" id="CHEBI:77897"/>
        <dbReference type="EC" id="3.6.1.56"/>
    </reaction>
    <physiologicalReaction direction="left-to-right" evidence="8">
        <dbReference type="Rhea" id="RHEA:31584"/>
    </physiologicalReaction>
</comment>
<evidence type="ECO:0000313" key="24">
    <source>
        <dbReference type="Proteomes" id="UP000003277"/>
    </source>
</evidence>
<evidence type="ECO:0000313" key="23">
    <source>
        <dbReference type="EMBL" id="EHO62812.1"/>
    </source>
</evidence>
<evidence type="ECO:0000256" key="7">
    <source>
        <dbReference type="ARBA" id="ARBA00024448"/>
    </source>
</evidence>
<dbReference type="InterPro" id="IPR020084">
    <property type="entry name" value="NUDIX_hydrolase_CS"/>
</dbReference>
<comment type="catalytic activity">
    <reaction evidence="18">
        <text>N(6)-methyl-ATP + H2O = N(6)-methyl-AMP + diphosphate + H(+)</text>
        <dbReference type="Rhea" id="RHEA:67608"/>
        <dbReference type="ChEBI" id="CHEBI:15377"/>
        <dbReference type="ChEBI" id="CHEBI:15378"/>
        <dbReference type="ChEBI" id="CHEBI:33019"/>
        <dbReference type="ChEBI" id="CHEBI:144842"/>
        <dbReference type="ChEBI" id="CHEBI:172873"/>
    </reaction>
    <physiologicalReaction direction="left-to-right" evidence="18">
        <dbReference type="Rhea" id="RHEA:67609"/>
    </physiologicalReaction>
</comment>
<evidence type="ECO:0000256" key="3">
    <source>
        <dbReference type="ARBA" id="ARBA00011245"/>
    </source>
</evidence>
<dbReference type="STRING" id="742743.HMPREF9453_01404"/>
<comment type="cofactor">
    <cofactor evidence="1">
        <name>Mg(2+)</name>
        <dbReference type="ChEBI" id="CHEBI:18420"/>
    </cofactor>
</comment>
<comment type="catalytic activity">
    <reaction evidence="9">
        <text>8-oxo-dGTP + H2O = 8-oxo-dGMP + diphosphate + H(+)</text>
        <dbReference type="Rhea" id="RHEA:31575"/>
        <dbReference type="ChEBI" id="CHEBI:15377"/>
        <dbReference type="ChEBI" id="CHEBI:15378"/>
        <dbReference type="ChEBI" id="CHEBI:33019"/>
        <dbReference type="ChEBI" id="CHEBI:63224"/>
        <dbReference type="ChEBI" id="CHEBI:77896"/>
    </reaction>
    <physiologicalReaction direction="left-to-right" evidence="9">
        <dbReference type="Rhea" id="RHEA:31576"/>
    </physiologicalReaction>
</comment>
<evidence type="ECO:0000256" key="8">
    <source>
        <dbReference type="ARBA" id="ARBA00024459"/>
    </source>
</evidence>
<dbReference type="GO" id="GO:0005737">
    <property type="term" value="C:cytoplasm"/>
    <property type="evidence" value="ECO:0007669"/>
    <property type="project" value="TreeGrafter"/>
</dbReference>
<evidence type="ECO:0000256" key="1">
    <source>
        <dbReference type="ARBA" id="ARBA00001946"/>
    </source>
</evidence>
<dbReference type="PANTHER" id="PTHR43758:SF2">
    <property type="entry name" value="OXIDIZED PURINE NUCLEOSIDE TRIPHOSPHATE HYDROLASE"/>
    <property type="match status" value="1"/>
</dbReference>
<dbReference type="Proteomes" id="UP000003277">
    <property type="component" value="Unassembled WGS sequence"/>
</dbReference>
<evidence type="ECO:0000256" key="9">
    <source>
        <dbReference type="ARBA" id="ARBA00024486"/>
    </source>
</evidence>
<accession>H1D1B6</accession>
<dbReference type="CDD" id="cd03427">
    <property type="entry name" value="NUDIX_MTH1_Nudt1"/>
    <property type="match status" value="1"/>
</dbReference>
<evidence type="ECO:0000256" key="10">
    <source>
        <dbReference type="ARBA" id="ARBA00024596"/>
    </source>
</evidence>
<keyword evidence="6" id="KW-0460">Magnesium</keyword>
<dbReference type="GO" id="GO:0046872">
    <property type="term" value="F:metal ion binding"/>
    <property type="evidence" value="ECO:0007669"/>
    <property type="project" value="UniProtKB-KW"/>
</dbReference>
<dbReference type="PROSITE" id="PS51462">
    <property type="entry name" value="NUDIX"/>
    <property type="match status" value="1"/>
</dbReference>
<dbReference type="Pfam" id="PF00293">
    <property type="entry name" value="NUDIX"/>
    <property type="match status" value="1"/>
</dbReference>
<feature type="domain" description="Nudix hydrolase" evidence="22">
    <location>
        <begin position="1"/>
        <end position="130"/>
    </location>
</feature>
<proteinExistence type="inferred from homology"/>
<comment type="catalytic activity">
    <reaction evidence="19">
        <text>O(6)-methyl-dGTP + H2O = O(6)-methyl-dGMP + diphosphate + H(+)</text>
        <dbReference type="Rhea" id="RHEA:67600"/>
        <dbReference type="ChEBI" id="CHEBI:15377"/>
        <dbReference type="ChEBI" id="CHEBI:15378"/>
        <dbReference type="ChEBI" id="CHEBI:33019"/>
        <dbReference type="ChEBI" id="CHEBI:169974"/>
        <dbReference type="ChEBI" id="CHEBI:169975"/>
    </reaction>
    <physiologicalReaction direction="left-to-right" evidence="19">
        <dbReference type="Rhea" id="RHEA:67601"/>
    </physiologicalReaction>
</comment>
<gene>
    <name evidence="23" type="ORF">HMPREF9453_01404</name>
</gene>
<organism evidence="23 24">
    <name type="scientific">Dialister succinatiphilus YIT 11850</name>
    <dbReference type="NCBI Taxonomy" id="742743"/>
    <lineage>
        <taxon>Bacteria</taxon>
        <taxon>Bacillati</taxon>
        <taxon>Bacillota</taxon>
        <taxon>Negativicutes</taxon>
        <taxon>Veillonellales</taxon>
        <taxon>Veillonellaceae</taxon>
        <taxon>Dialister</taxon>
    </lineage>
</organism>
<keyword evidence="4" id="KW-0479">Metal-binding</keyword>
<dbReference type="eggNOG" id="COG1051">
    <property type="taxonomic scope" value="Bacteria"/>
</dbReference>
<evidence type="ECO:0000256" key="13">
    <source>
        <dbReference type="ARBA" id="ARBA00029673"/>
    </source>
</evidence>
<comment type="catalytic activity">
    <reaction evidence="20">
        <text>N(6)-methyl-dATP + H2O = N(6)-methyl-dAMP + diphosphate + H(+)</text>
        <dbReference type="Rhea" id="RHEA:67604"/>
        <dbReference type="ChEBI" id="CHEBI:15377"/>
        <dbReference type="ChEBI" id="CHEBI:15378"/>
        <dbReference type="ChEBI" id="CHEBI:33019"/>
        <dbReference type="ChEBI" id="CHEBI:169976"/>
        <dbReference type="ChEBI" id="CHEBI:172872"/>
    </reaction>
    <physiologicalReaction direction="left-to-right" evidence="20">
        <dbReference type="Rhea" id="RHEA:67605"/>
    </physiologicalReaction>
</comment>
<evidence type="ECO:0000259" key="22">
    <source>
        <dbReference type="PROSITE" id="PS51462"/>
    </source>
</evidence>
<reference evidence="23 24" key="1">
    <citation type="submission" date="2011-11" db="EMBL/GenBank/DDBJ databases">
        <title>The Genome Sequence of Dialister succinatiphilus YIT 11850.</title>
        <authorList>
            <consortium name="The Broad Institute Genome Sequencing Platform"/>
            <person name="Earl A."/>
            <person name="Ward D."/>
            <person name="Feldgarden M."/>
            <person name="Gevers D."/>
            <person name="Morotomi M."/>
            <person name="Young S.K."/>
            <person name="Zeng Q."/>
            <person name="Gargeya S."/>
            <person name="Fitzgerald M."/>
            <person name="Haas B."/>
            <person name="Abouelleil A."/>
            <person name="Alvarado L."/>
            <person name="Arachchi H.M."/>
            <person name="Berlin A."/>
            <person name="Brown A."/>
            <person name="Chapman S.B."/>
            <person name="Dunbar C."/>
            <person name="Gearin G."/>
            <person name="Goldberg J."/>
            <person name="Griggs A."/>
            <person name="Gujja S."/>
            <person name="Heiman D."/>
            <person name="Howarth C."/>
            <person name="Lui A."/>
            <person name="MacDonald P.J.P."/>
            <person name="Montmayeur A."/>
            <person name="Murphy C."/>
            <person name="Neiman D."/>
            <person name="Pearson M."/>
            <person name="Priest M."/>
            <person name="Roberts A."/>
            <person name="Saif S."/>
            <person name="Shea T."/>
            <person name="Sisk P."/>
            <person name="Stolte C."/>
            <person name="Sykes S."/>
            <person name="Wortman J."/>
            <person name="Nusbaum C."/>
            <person name="Birren B."/>
        </authorList>
    </citation>
    <scope>NUCLEOTIDE SEQUENCE [LARGE SCALE GENOMIC DNA]</scope>
    <source>
        <strain evidence="23 24">YIT 11850</strain>
    </source>
</reference>
<dbReference type="PATRIC" id="fig|742743.3.peg.1431"/>
<dbReference type="AlphaFoldDB" id="H1D1B6"/>
<dbReference type="SUPFAM" id="SSF55811">
    <property type="entry name" value="Nudix"/>
    <property type="match status" value="1"/>
</dbReference>
<dbReference type="GO" id="GO:0008413">
    <property type="term" value="F:8-oxo-7,8-dihydroguanosine triphosphate pyrophosphatase activity"/>
    <property type="evidence" value="ECO:0007669"/>
    <property type="project" value="InterPro"/>
</dbReference>
<evidence type="ECO:0000256" key="5">
    <source>
        <dbReference type="ARBA" id="ARBA00022801"/>
    </source>
</evidence>
<sequence>MRDTSLVYPVRDDGSILLGRKRRGMGYGKWNGFGGKIEPGETMRQCACRELFEECGLVMAPEKLIMAADLYFHQPSDPEWSHGGIVYFARGWEGSPHLSDEMEPRWFRVEDFPYEDMWMADKVWLPMILSGKRIRGTIYFAEDGERVFDYDFQEMT</sequence>
<dbReference type="PRINTS" id="PR01403">
    <property type="entry name" value="8OXTPHPHTASE"/>
</dbReference>
<dbReference type="InterPro" id="IPR000086">
    <property type="entry name" value="NUDIX_hydrolase_dom"/>
</dbReference>
<evidence type="ECO:0000256" key="18">
    <source>
        <dbReference type="ARBA" id="ARBA00048002"/>
    </source>
</evidence>
<dbReference type="HOGENOM" id="CLU_037162_11_1_9"/>
<dbReference type="GO" id="GO:0042262">
    <property type="term" value="P:DNA protection"/>
    <property type="evidence" value="ECO:0007669"/>
    <property type="project" value="InterPro"/>
</dbReference>
<evidence type="ECO:0000256" key="19">
    <source>
        <dbReference type="ARBA" id="ARBA00048894"/>
    </source>
</evidence>
<evidence type="ECO:0000256" key="4">
    <source>
        <dbReference type="ARBA" id="ARBA00022723"/>
    </source>
</evidence>
<dbReference type="PANTHER" id="PTHR43758">
    <property type="entry name" value="7,8-DIHYDRO-8-OXOGUANINE TRIPHOSPHATASE"/>
    <property type="match status" value="1"/>
</dbReference>
<keyword evidence="5" id="KW-0378">Hydrolase</keyword>
<evidence type="ECO:0000256" key="21">
    <source>
        <dbReference type="ARBA" id="ARBA00053094"/>
    </source>
</evidence>
<comment type="subunit">
    <text evidence="3">Monomer.</text>
</comment>
<evidence type="ECO:0000256" key="17">
    <source>
        <dbReference type="ARBA" id="ARBA00032071"/>
    </source>
</evidence>
<comment type="catalytic activity">
    <reaction evidence="7">
        <text>8-oxo-dATP + H2O = 8-oxo-dAMP + diphosphate + H(+)</text>
        <dbReference type="Rhea" id="RHEA:65396"/>
        <dbReference type="ChEBI" id="CHEBI:15377"/>
        <dbReference type="ChEBI" id="CHEBI:15378"/>
        <dbReference type="ChEBI" id="CHEBI:33019"/>
        <dbReference type="ChEBI" id="CHEBI:71361"/>
        <dbReference type="ChEBI" id="CHEBI:172871"/>
    </reaction>
    <physiologicalReaction direction="left-to-right" evidence="7">
        <dbReference type="Rhea" id="RHEA:65397"/>
    </physiologicalReaction>
</comment>
<dbReference type="Gene3D" id="3.90.79.10">
    <property type="entry name" value="Nucleoside Triphosphate Pyrophosphohydrolase"/>
    <property type="match status" value="1"/>
</dbReference>
<evidence type="ECO:0000256" key="15">
    <source>
        <dbReference type="ARBA" id="ARBA00030682"/>
    </source>
</evidence>
<evidence type="ECO:0000256" key="20">
    <source>
        <dbReference type="ARBA" id="ARBA00049032"/>
    </source>
</evidence>
<dbReference type="PROSITE" id="PS00893">
    <property type="entry name" value="NUDIX_BOX"/>
    <property type="match status" value="1"/>
</dbReference>